<organism evidence="3 4">
    <name type="scientific">Aphanomyces invadans</name>
    <dbReference type="NCBI Taxonomy" id="157072"/>
    <lineage>
        <taxon>Eukaryota</taxon>
        <taxon>Sar</taxon>
        <taxon>Stramenopiles</taxon>
        <taxon>Oomycota</taxon>
        <taxon>Saprolegniomycetes</taxon>
        <taxon>Saprolegniales</taxon>
        <taxon>Verrucalvaceae</taxon>
        <taxon>Aphanomyces</taxon>
    </lineage>
</organism>
<keyword evidence="1" id="KW-0175">Coiled coil</keyword>
<sequence>MASSVGGGILRKEWKKYLLAFNGVVLGVPLAVGGGFVYNLRNDERFREEFHDKYPELVEAIHQYIPVFPEEAPRDDIGDVDASIFKQPVHATVQLKSGKSVVFQVPFDSSLADVHKLALASNPTDQVLKVDFQDDETNAPASAATLAPSKSVAVKAAPATVGGPASTWPTTYTPRNKLTATTSAHNQARNPISDELNAVRAKEAALRAELHRGTREIDAIEADLRATEELKVQLKAQLPRKRFFGLF</sequence>
<proteinExistence type="predicted"/>
<keyword evidence="2" id="KW-0472">Membrane</keyword>
<feature type="coiled-coil region" evidence="1">
    <location>
        <begin position="210"/>
        <end position="237"/>
    </location>
</feature>
<keyword evidence="4" id="KW-1185">Reference proteome</keyword>
<dbReference type="AlphaFoldDB" id="A0A418AQD5"/>
<keyword evidence="2" id="KW-1133">Transmembrane helix</keyword>
<evidence type="ECO:0000313" key="4">
    <source>
        <dbReference type="Proteomes" id="UP000285060"/>
    </source>
</evidence>
<comment type="caution">
    <text evidence="3">The sequence shown here is derived from an EMBL/GenBank/DDBJ whole genome shotgun (WGS) entry which is preliminary data.</text>
</comment>
<accession>A0A418AQD5</accession>
<evidence type="ECO:0000256" key="2">
    <source>
        <dbReference type="SAM" id="Phobius"/>
    </source>
</evidence>
<keyword evidence="2" id="KW-0812">Transmembrane</keyword>
<feature type="transmembrane region" description="Helical" evidence="2">
    <location>
        <begin position="17"/>
        <end position="38"/>
    </location>
</feature>
<gene>
    <name evidence="3" type="ORF">DYB32_007690</name>
</gene>
<protein>
    <submittedName>
        <fullName evidence="3">Uncharacterized protein</fullName>
    </submittedName>
</protein>
<dbReference type="Proteomes" id="UP000285060">
    <property type="component" value="Unassembled WGS sequence"/>
</dbReference>
<evidence type="ECO:0000256" key="1">
    <source>
        <dbReference type="SAM" id="Coils"/>
    </source>
</evidence>
<dbReference type="EMBL" id="QUSY01000796">
    <property type="protein sequence ID" value="RHY27308.1"/>
    <property type="molecule type" value="Genomic_DNA"/>
</dbReference>
<dbReference type="VEuPathDB" id="FungiDB:H310_10675"/>
<reference evidence="3 4" key="1">
    <citation type="submission" date="2018-08" db="EMBL/GenBank/DDBJ databases">
        <title>Aphanomyces genome sequencing and annotation.</title>
        <authorList>
            <person name="Minardi D."/>
            <person name="Oidtmann B."/>
            <person name="Van Der Giezen M."/>
            <person name="Studholme D.J."/>
        </authorList>
    </citation>
    <scope>NUCLEOTIDE SEQUENCE [LARGE SCALE GENOMIC DNA]</scope>
    <source>
        <strain evidence="3 4">NJM0002</strain>
    </source>
</reference>
<evidence type="ECO:0000313" key="3">
    <source>
        <dbReference type="EMBL" id="RHY27308.1"/>
    </source>
</evidence>
<name>A0A418AQD5_9STRA</name>